<dbReference type="AlphaFoldDB" id="A0A6A6P5B9"/>
<accession>A0A6A6P5B9</accession>
<proteinExistence type="predicted"/>
<dbReference type="Proteomes" id="UP000799766">
    <property type="component" value="Unassembled WGS sequence"/>
</dbReference>
<feature type="region of interest" description="Disordered" evidence="1">
    <location>
        <begin position="1"/>
        <end position="22"/>
    </location>
</feature>
<sequence length="206" mass="23346">MFRRYNQGIGTQVRTPTHPASDFVHRLPPRRTMQAAHTPSQVPVTQSACEPKKKFSFLELPKALGHVLPLYKEIRRTRAQRSWTGRPPSRKSVHSCVRAHVSTGHRAGPNEVRESFLRFLRPGRLCASHANATIFECRPRPAWRLRGSRHLGVGVCEGRLGGFVVRGKPPSSVRGRCSSVTMFSRYFLRRILSGSVQCLFQSTWCM</sequence>
<gene>
    <name evidence="2" type="ORF">BDY21DRAFT_340094</name>
</gene>
<name>A0A6A6P5B9_9PEZI</name>
<evidence type="ECO:0000313" key="3">
    <source>
        <dbReference type="Proteomes" id="UP000799766"/>
    </source>
</evidence>
<reference evidence="2" key="1">
    <citation type="journal article" date="2020" name="Stud. Mycol.">
        <title>101 Dothideomycetes genomes: a test case for predicting lifestyles and emergence of pathogens.</title>
        <authorList>
            <person name="Haridas S."/>
            <person name="Albert R."/>
            <person name="Binder M."/>
            <person name="Bloem J."/>
            <person name="Labutti K."/>
            <person name="Salamov A."/>
            <person name="Andreopoulos B."/>
            <person name="Baker S."/>
            <person name="Barry K."/>
            <person name="Bills G."/>
            <person name="Bluhm B."/>
            <person name="Cannon C."/>
            <person name="Castanera R."/>
            <person name="Culley D."/>
            <person name="Daum C."/>
            <person name="Ezra D."/>
            <person name="Gonzalez J."/>
            <person name="Henrissat B."/>
            <person name="Kuo A."/>
            <person name="Liang C."/>
            <person name="Lipzen A."/>
            <person name="Lutzoni F."/>
            <person name="Magnuson J."/>
            <person name="Mondo S."/>
            <person name="Nolan M."/>
            <person name="Ohm R."/>
            <person name="Pangilinan J."/>
            <person name="Park H.-J."/>
            <person name="Ramirez L."/>
            <person name="Alfaro M."/>
            <person name="Sun H."/>
            <person name="Tritt A."/>
            <person name="Yoshinaga Y."/>
            <person name="Zwiers L.-H."/>
            <person name="Turgeon B."/>
            <person name="Goodwin S."/>
            <person name="Spatafora J."/>
            <person name="Crous P."/>
            <person name="Grigoriev I."/>
        </authorList>
    </citation>
    <scope>NUCLEOTIDE SEQUENCE</scope>
    <source>
        <strain evidence="2">ATCC 16933</strain>
    </source>
</reference>
<protein>
    <submittedName>
        <fullName evidence="2">Uncharacterized protein</fullName>
    </submittedName>
</protein>
<keyword evidence="3" id="KW-1185">Reference proteome</keyword>
<evidence type="ECO:0000256" key="1">
    <source>
        <dbReference type="SAM" id="MobiDB-lite"/>
    </source>
</evidence>
<organism evidence="2 3">
    <name type="scientific">Lineolata rhizophorae</name>
    <dbReference type="NCBI Taxonomy" id="578093"/>
    <lineage>
        <taxon>Eukaryota</taxon>
        <taxon>Fungi</taxon>
        <taxon>Dikarya</taxon>
        <taxon>Ascomycota</taxon>
        <taxon>Pezizomycotina</taxon>
        <taxon>Dothideomycetes</taxon>
        <taxon>Dothideomycetes incertae sedis</taxon>
        <taxon>Lineolatales</taxon>
        <taxon>Lineolataceae</taxon>
        <taxon>Lineolata</taxon>
    </lineage>
</organism>
<dbReference type="EMBL" id="MU001676">
    <property type="protein sequence ID" value="KAF2459191.1"/>
    <property type="molecule type" value="Genomic_DNA"/>
</dbReference>
<evidence type="ECO:0000313" key="2">
    <source>
        <dbReference type="EMBL" id="KAF2459191.1"/>
    </source>
</evidence>